<evidence type="ECO:0000313" key="2">
    <source>
        <dbReference type="EMBL" id="KAJ8568305.1"/>
    </source>
</evidence>
<dbReference type="AlphaFoldDB" id="A0A9Q1RQT2"/>
<dbReference type="GO" id="GO:0005634">
    <property type="term" value="C:nucleus"/>
    <property type="evidence" value="ECO:0007669"/>
    <property type="project" value="TreeGrafter"/>
</dbReference>
<sequence>MLASTKRSHDWISGTTDRGGGGNSGGVVTGDQIHQQVSTASPVRQNIPATSPSPAAPLSPSSSNVSVRKKI</sequence>
<feature type="compositionally biased region" description="Polar residues" evidence="1">
    <location>
        <begin position="32"/>
        <end position="44"/>
    </location>
</feature>
<feature type="compositionally biased region" description="Gly residues" evidence="1">
    <location>
        <begin position="17"/>
        <end position="28"/>
    </location>
</feature>
<reference evidence="3" key="1">
    <citation type="journal article" date="2023" name="Proc. Natl. Acad. Sci. U.S.A.">
        <title>Genomic and structural basis for evolution of tropane alkaloid biosynthesis.</title>
        <authorList>
            <person name="Wanga Y.-J."/>
            <person name="Taina T."/>
            <person name="Yua J.-Y."/>
            <person name="Lia J."/>
            <person name="Xua B."/>
            <person name="Chenc J."/>
            <person name="D'Auriad J.C."/>
            <person name="Huanga J.-P."/>
            <person name="Huanga S.-X."/>
        </authorList>
    </citation>
    <scope>NUCLEOTIDE SEQUENCE [LARGE SCALE GENOMIC DNA]</scope>
    <source>
        <strain evidence="3">cv. KIB-2019</strain>
    </source>
</reference>
<evidence type="ECO:0000313" key="3">
    <source>
        <dbReference type="Proteomes" id="UP001152561"/>
    </source>
</evidence>
<dbReference type="InterPro" id="IPR039317">
    <property type="entry name" value="TIC"/>
</dbReference>
<keyword evidence="3" id="KW-1185">Reference proteome</keyword>
<organism evidence="2 3">
    <name type="scientific">Anisodus acutangulus</name>
    <dbReference type="NCBI Taxonomy" id="402998"/>
    <lineage>
        <taxon>Eukaryota</taxon>
        <taxon>Viridiplantae</taxon>
        <taxon>Streptophyta</taxon>
        <taxon>Embryophyta</taxon>
        <taxon>Tracheophyta</taxon>
        <taxon>Spermatophyta</taxon>
        <taxon>Magnoliopsida</taxon>
        <taxon>eudicotyledons</taxon>
        <taxon>Gunneridae</taxon>
        <taxon>Pentapetalae</taxon>
        <taxon>asterids</taxon>
        <taxon>lamiids</taxon>
        <taxon>Solanales</taxon>
        <taxon>Solanaceae</taxon>
        <taxon>Solanoideae</taxon>
        <taxon>Hyoscyameae</taxon>
        <taxon>Anisodus</taxon>
    </lineage>
</organism>
<dbReference type="Proteomes" id="UP001152561">
    <property type="component" value="Unassembled WGS sequence"/>
</dbReference>
<feature type="compositionally biased region" description="Low complexity" evidence="1">
    <location>
        <begin position="48"/>
        <end position="63"/>
    </location>
</feature>
<evidence type="ECO:0000256" key="1">
    <source>
        <dbReference type="SAM" id="MobiDB-lite"/>
    </source>
</evidence>
<accession>A0A9Q1RQT2</accession>
<name>A0A9Q1RQT2_9SOLA</name>
<feature type="region of interest" description="Disordered" evidence="1">
    <location>
        <begin position="1"/>
        <end position="71"/>
    </location>
</feature>
<proteinExistence type="predicted"/>
<dbReference type="EMBL" id="JAJAGQ010000003">
    <property type="protein sequence ID" value="KAJ8568305.1"/>
    <property type="molecule type" value="Genomic_DNA"/>
</dbReference>
<protein>
    <submittedName>
        <fullName evidence="2">Uncharacterized protein</fullName>
    </submittedName>
</protein>
<gene>
    <name evidence="2" type="ORF">K7X08_027838</name>
</gene>
<dbReference type="PANTHER" id="PTHR34798">
    <property type="entry name" value="PROTEIN TIME FOR COFFEE"/>
    <property type="match status" value="1"/>
</dbReference>
<comment type="caution">
    <text evidence="2">The sequence shown here is derived from an EMBL/GenBank/DDBJ whole genome shotgun (WGS) entry which is preliminary data.</text>
</comment>
<dbReference type="PANTHER" id="PTHR34798:SF2">
    <property type="entry name" value="PROTEIN TIME FOR COFFEE"/>
    <property type="match status" value="1"/>
</dbReference>
<dbReference type="GO" id="GO:0042752">
    <property type="term" value="P:regulation of circadian rhythm"/>
    <property type="evidence" value="ECO:0007669"/>
    <property type="project" value="InterPro"/>
</dbReference>